<evidence type="ECO:0000313" key="2">
    <source>
        <dbReference type="EMBL" id="MFB9555368.1"/>
    </source>
</evidence>
<dbReference type="Proteomes" id="UP001589716">
    <property type="component" value="Unassembled WGS sequence"/>
</dbReference>
<protein>
    <submittedName>
        <fullName evidence="2">DUF397 domain-containing protein</fullName>
    </submittedName>
</protein>
<accession>A0ABV5QR90</accession>
<evidence type="ECO:0000313" key="3">
    <source>
        <dbReference type="Proteomes" id="UP001589716"/>
    </source>
</evidence>
<proteinExistence type="predicted"/>
<organism evidence="2 3">
    <name type="scientific">Streptomyces roseoviridis</name>
    <dbReference type="NCBI Taxonomy" id="67361"/>
    <lineage>
        <taxon>Bacteria</taxon>
        <taxon>Bacillati</taxon>
        <taxon>Actinomycetota</taxon>
        <taxon>Actinomycetes</taxon>
        <taxon>Kitasatosporales</taxon>
        <taxon>Streptomycetaceae</taxon>
        <taxon>Streptomyces</taxon>
    </lineage>
</organism>
<name>A0ABV5QR90_9ACTN</name>
<reference evidence="2 3" key="1">
    <citation type="submission" date="2024-09" db="EMBL/GenBank/DDBJ databases">
        <authorList>
            <person name="Sun Q."/>
            <person name="Mori K."/>
        </authorList>
    </citation>
    <scope>NUCLEOTIDE SEQUENCE [LARGE SCALE GENOMIC DNA]</scope>
    <source>
        <strain evidence="2 3">JCM 4414</strain>
    </source>
</reference>
<dbReference type="Pfam" id="PF04149">
    <property type="entry name" value="DUF397"/>
    <property type="match status" value="1"/>
</dbReference>
<feature type="domain" description="DUF397" evidence="1">
    <location>
        <begin position="8"/>
        <end position="61"/>
    </location>
</feature>
<sequence>MRYEPATLAWRSSSYSSGNGQCVEVSDGVPGAVPVRDSKTAAGPHLVFGADAWASFVGTLKDRGLK</sequence>
<dbReference type="RefSeq" id="WP_345488129.1">
    <property type="nucleotide sequence ID" value="NZ_BAAAWU010000001.1"/>
</dbReference>
<gene>
    <name evidence="2" type="ORF">ACFFTP_14355</name>
</gene>
<dbReference type="InterPro" id="IPR007278">
    <property type="entry name" value="DUF397"/>
</dbReference>
<comment type="caution">
    <text evidence="2">The sequence shown here is derived from an EMBL/GenBank/DDBJ whole genome shotgun (WGS) entry which is preliminary data.</text>
</comment>
<evidence type="ECO:0000259" key="1">
    <source>
        <dbReference type="Pfam" id="PF04149"/>
    </source>
</evidence>
<dbReference type="EMBL" id="JBHMCT010000008">
    <property type="protein sequence ID" value="MFB9555368.1"/>
    <property type="molecule type" value="Genomic_DNA"/>
</dbReference>
<keyword evidence="3" id="KW-1185">Reference proteome</keyword>